<protein>
    <submittedName>
        <fullName evidence="1">Uncharacterized protein</fullName>
    </submittedName>
</protein>
<proteinExistence type="predicted"/>
<keyword evidence="2" id="KW-1185">Reference proteome</keyword>
<comment type="caution">
    <text evidence="1">The sequence shown here is derived from an EMBL/GenBank/DDBJ whole genome shotgun (WGS) entry which is preliminary data.</text>
</comment>
<accession>A0AA39GVX6</accession>
<gene>
    <name evidence="1" type="ORF">QR680_000600</name>
</gene>
<reference evidence="1" key="1">
    <citation type="submission" date="2023-06" db="EMBL/GenBank/DDBJ databases">
        <title>Genomic analysis of the entomopathogenic nematode Steinernema hermaphroditum.</title>
        <authorList>
            <person name="Schwarz E.M."/>
            <person name="Heppert J.K."/>
            <person name="Baniya A."/>
            <person name="Schwartz H.T."/>
            <person name="Tan C.-H."/>
            <person name="Antoshechkin I."/>
            <person name="Sternberg P.W."/>
            <person name="Goodrich-Blair H."/>
            <person name="Dillman A.R."/>
        </authorList>
    </citation>
    <scope>NUCLEOTIDE SEQUENCE</scope>
    <source>
        <strain evidence="1">PS9179</strain>
        <tissue evidence="1">Whole animal</tissue>
    </source>
</reference>
<sequence>MGALAPYHLMDEMMAGGNRNVSPQMLESRRRCDCLLCAIMMCYDNVIAFRMISAFICMKAVMIYVVDNGRCSFSALSFDSLFSPRLPSGKDQAVD</sequence>
<dbReference type="Proteomes" id="UP001175271">
    <property type="component" value="Unassembled WGS sequence"/>
</dbReference>
<evidence type="ECO:0000313" key="1">
    <source>
        <dbReference type="EMBL" id="KAK0394169.1"/>
    </source>
</evidence>
<dbReference type="EMBL" id="JAUCMV010000005">
    <property type="protein sequence ID" value="KAK0394169.1"/>
    <property type="molecule type" value="Genomic_DNA"/>
</dbReference>
<organism evidence="1 2">
    <name type="scientific">Steinernema hermaphroditum</name>
    <dbReference type="NCBI Taxonomy" id="289476"/>
    <lineage>
        <taxon>Eukaryota</taxon>
        <taxon>Metazoa</taxon>
        <taxon>Ecdysozoa</taxon>
        <taxon>Nematoda</taxon>
        <taxon>Chromadorea</taxon>
        <taxon>Rhabditida</taxon>
        <taxon>Tylenchina</taxon>
        <taxon>Panagrolaimomorpha</taxon>
        <taxon>Strongyloidoidea</taxon>
        <taxon>Steinernematidae</taxon>
        <taxon>Steinernema</taxon>
    </lineage>
</organism>
<name>A0AA39GVX6_9BILA</name>
<dbReference type="AlphaFoldDB" id="A0AA39GVX6"/>
<evidence type="ECO:0000313" key="2">
    <source>
        <dbReference type="Proteomes" id="UP001175271"/>
    </source>
</evidence>